<accession>A0A2U8WFC6</accession>
<gene>
    <name evidence="10" type="ORF">DK419_00175</name>
</gene>
<dbReference type="PANTHER" id="PTHR12726:SF0">
    <property type="entry name" value="CERAMIDE GLUCOSYLTRANSFERASE"/>
    <property type="match status" value="1"/>
</dbReference>
<proteinExistence type="predicted"/>
<name>A0A2U8WFC6_9HYPH</name>
<keyword evidence="11" id="KW-1185">Reference proteome</keyword>
<evidence type="ECO:0000313" key="11">
    <source>
        <dbReference type="Proteomes" id="UP000245444"/>
    </source>
</evidence>
<dbReference type="Proteomes" id="UP000245444">
    <property type="component" value="Chromosome"/>
</dbReference>
<evidence type="ECO:0000256" key="7">
    <source>
        <dbReference type="ARBA" id="ARBA00022989"/>
    </source>
</evidence>
<dbReference type="OrthoDB" id="9814255at2"/>
<comment type="pathway">
    <text evidence="2">Lipid metabolism; sphingolipid metabolism.</text>
</comment>
<dbReference type="RefSeq" id="WP_109957310.1">
    <property type="nucleotide sequence ID" value="NZ_CP029553.1"/>
</dbReference>
<dbReference type="EMBL" id="CP029553">
    <property type="protein sequence ID" value="AWN44934.1"/>
    <property type="molecule type" value="Genomic_DNA"/>
</dbReference>
<dbReference type="Pfam" id="PF13506">
    <property type="entry name" value="Glyco_transf_21"/>
    <property type="match status" value="1"/>
</dbReference>
<keyword evidence="4" id="KW-0328">Glycosyltransferase</keyword>
<dbReference type="GO" id="GO:0016020">
    <property type="term" value="C:membrane"/>
    <property type="evidence" value="ECO:0007669"/>
    <property type="project" value="UniProtKB-SubCell"/>
</dbReference>
<dbReference type="KEGG" id="mtea:DK419_00175"/>
<dbReference type="SUPFAM" id="SSF53448">
    <property type="entry name" value="Nucleotide-diphospho-sugar transferases"/>
    <property type="match status" value="1"/>
</dbReference>
<evidence type="ECO:0000256" key="8">
    <source>
        <dbReference type="ARBA" id="ARBA00023136"/>
    </source>
</evidence>
<keyword evidence="7 9" id="KW-1133">Transmembrane helix</keyword>
<sequence>MTGTGIAAIICLTLTLINLASLAIALRRLGRPDPEPAMLADVPVTIVRPVCGLETYSEETLTSSFRLAYPAYELVFCVARATDPIVPLVERLIAGHPSVPARLIVGEERVSDNPKLNNCIRGWEAARHDWIVLADSNVLMPPDYVQRLRAAWRPETGLVCSTPIGTRPGSFWAEVECAFLNTLQARWQYVGEALGLGFAQGKSMLWHRPLLEAKGGIRALAAEIAEDAAATKLVRAMGRQVHLVASPFAQPLGPRRAGEVWSRQLRWARLRRVTFPLFFAPEIGTGAVIPMLAAYPAAGGGLPGLAAMLGTAAAWYGAEWRLAARNGWPRSPRFPLACLARDLLFVPIWLAAWVARDIVWRGNAMDIRTKDIRTKPARLGADASAA</sequence>
<dbReference type="GO" id="GO:0008120">
    <property type="term" value="F:ceramide glucosyltransferase activity"/>
    <property type="evidence" value="ECO:0007669"/>
    <property type="project" value="TreeGrafter"/>
</dbReference>
<comment type="pathway">
    <text evidence="3">Sphingolipid metabolism.</text>
</comment>
<keyword evidence="8 9" id="KW-0472">Membrane</keyword>
<evidence type="ECO:0000256" key="1">
    <source>
        <dbReference type="ARBA" id="ARBA00004141"/>
    </source>
</evidence>
<dbReference type="GO" id="GO:0006679">
    <property type="term" value="P:glucosylceramide biosynthetic process"/>
    <property type="evidence" value="ECO:0007669"/>
    <property type="project" value="TreeGrafter"/>
</dbReference>
<feature type="transmembrane region" description="Helical" evidence="9">
    <location>
        <begin position="6"/>
        <end position="26"/>
    </location>
</feature>
<evidence type="ECO:0000256" key="2">
    <source>
        <dbReference type="ARBA" id="ARBA00004760"/>
    </source>
</evidence>
<organism evidence="10 11">
    <name type="scientific">Methylobacterium terrae</name>
    <dbReference type="NCBI Taxonomy" id="2202827"/>
    <lineage>
        <taxon>Bacteria</taxon>
        <taxon>Pseudomonadati</taxon>
        <taxon>Pseudomonadota</taxon>
        <taxon>Alphaproteobacteria</taxon>
        <taxon>Hyphomicrobiales</taxon>
        <taxon>Methylobacteriaceae</taxon>
        <taxon>Methylobacterium</taxon>
    </lineage>
</organism>
<evidence type="ECO:0000256" key="9">
    <source>
        <dbReference type="SAM" id="Phobius"/>
    </source>
</evidence>
<dbReference type="Gene3D" id="3.90.550.10">
    <property type="entry name" value="Spore Coat Polysaccharide Biosynthesis Protein SpsA, Chain A"/>
    <property type="match status" value="1"/>
</dbReference>
<dbReference type="CDD" id="cd02520">
    <property type="entry name" value="Glucosylceramide_synthase"/>
    <property type="match status" value="1"/>
</dbReference>
<comment type="subcellular location">
    <subcellularLocation>
        <location evidence="1">Membrane</location>
        <topology evidence="1">Multi-pass membrane protein</topology>
    </subcellularLocation>
</comment>
<feature type="transmembrane region" description="Helical" evidence="9">
    <location>
        <begin position="301"/>
        <end position="322"/>
    </location>
</feature>
<evidence type="ECO:0000256" key="4">
    <source>
        <dbReference type="ARBA" id="ARBA00022676"/>
    </source>
</evidence>
<dbReference type="InterPro" id="IPR025993">
    <property type="entry name" value="Ceramide_glucosylTrfase"/>
</dbReference>
<dbReference type="InterPro" id="IPR029044">
    <property type="entry name" value="Nucleotide-diphossugar_trans"/>
</dbReference>
<evidence type="ECO:0000313" key="10">
    <source>
        <dbReference type="EMBL" id="AWN44934.1"/>
    </source>
</evidence>
<feature type="transmembrane region" description="Helical" evidence="9">
    <location>
        <begin position="273"/>
        <end position="295"/>
    </location>
</feature>
<protein>
    <submittedName>
        <fullName evidence="10">Ceramide glucosyltransferase</fullName>
    </submittedName>
</protein>
<dbReference type="PANTHER" id="PTHR12726">
    <property type="entry name" value="CERAMIDE GLUCOSYLTRANSFERASE"/>
    <property type="match status" value="1"/>
</dbReference>
<evidence type="ECO:0000256" key="6">
    <source>
        <dbReference type="ARBA" id="ARBA00022692"/>
    </source>
</evidence>
<reference evidence="10 11" key="1">
    <citation type="submission" date="2018-05" db="EMBL/GenBank/DDBJ databases">
        <title>Complete Genome Sequence of Methylobacterium sp. 17Sr1-28.</title>
        <authorList>
            <person name="Srinivasan S."/>
        </authorList>
    </citation>
    <scope>NUCLEOTIDE SEQUENCE [LARGE SCALE GENOMIC DNA]</scope>
    <source>
        <strain evidence="10 11">17Sr1-28</strain>
    </source>
</reference>
<evidence type="ECO:0000256" key="3">
    <source>
        <dbReference type="ARBA" id="ARBA00004991"/>
    </source>
</evidence>
<keyword evidence="6 9" id="KW-0812">Transmembrane</keyword>
<evidence type="ECO:0000256" key="5">
    <source>
        <dbReference type="ARBA" id="ARBA00022679"/>
    </source>
</evidence>
<keyword evidence="5 10" id="KW-0808">Transferase</keyword>
<dbReference type="AlphaFoldDB" id="A0A2U8WFC6"/>